<name>A0ABX2ISS6_9RHOB</name>
<accession>A0ABX2ISS6</accession>
<proteinExistence type="predicted"/>
<keyword evidence="2" id="KW-1185">Reference proteome</keyword>
<comment type="caution">
    <text evidence="1">The sequence shown here is derived from an EMBL/GenBank/DDBJ whole genome shotgun (WGS) entry which is preliminary data.</text>
</comment>
<dbReference type="RefSeq" id="WP_174139118.1">
    <property type="nucleotide sequence ID" value="NZ_JABUFE010000009.1"/>
</dbReference>
<organism evidence="1 2">
    <name type="scientific">Parasulfitobacter algicola</name>
    <dbReference type="NCBI Taxonomy" id="2614809"/>
    <lineage>
        <taxon>Bacteria</taxon>
        <taxon>Pseudomonadati</taxon>
        <taxon>Pseudomonadota</taxon>
        <taxon>Alphaproteobacteria</taxon>
        <taxon>Rhodobacterales</taxon>
        <taxon>Roseobacteraceae</taxon>
        <taxon>Parasulfitobacter</taxon>
    </lineage>
</organism>
<dbReference type="Proteomes" id="UP000777935">
    <property type="component" value="Unassembled WGS sequence"/>
</dbReference>
<evidence type="ECO:0000313" key="1">
    <source>
        <dbReference type="EMBL" id="NSX55968.1"/>
    </source>
</evidence>
<gene>
    <name evidence="1" type="ORF">HRQ87_14280</name>
</gene>
<dbReference type="Gene3D" id="2.180.10.10">
    <property type="entry name" value="RHS repeat-associated core"/>
    <property type="match status" value="1"/>
</dbReference>
<protein>
    <submittedName>
        <fullName evidence="1">Uncharacterized protein</fullName>
    </submittedName>
</protein>
<dbReference type="EMBL" id="JABUFE010000009">
    <property type="protein sequence ID" value="NSX55968.1"/>
    <property type="molecule type" value="Genomic_DNA"/>
</dbReference>
<reference evidence="1 2" key="1">
    <citation type="submission" date="2020-06" db="EMBL/GenBank/DDBJ databases">
        <title>Sulfitobacter algicola sp. nov., isolated from green algae.</title>
        <authorList>
            <person name="Wang C."/>
        </authorList>
    </citation>
    <scope>NUCLEOTIDE SEQUENCE [LARGE SCALE GENOMIC DNA]</scope>
    <source>
        <strain evidence="1 2">1151</strain>
    </source>
</reference>
<sequence length="57" mass="6078">MAMVEGGAVYFVRTNHIGRPVFATDTSGAKVWEASHLPFGGVETTTGTPINLRFPGQ</sequence>
<evidence type="ECO:0000313" key="2">
    <source>
        <dbReference type="Proteomes" id="UP000777935"/>
    </source>
</evidence>